<evidence type="ECO:0000313" key="4">
    <source>
        <dbReference type="Proteomes" id="UP000095645"/>
    </source>
</evidence>
<evidence type="ECO:0008006" key="5">
    <source>
        <dbReference type="Google" id="ProtNLM"/>
    </source>
</evidence>
<evidence type="ECO:0000313" key="2">
    <source>
        <dbReference type="EMBL" id="CUO73887.1"/>
    </source>
</evidence>
<dbReference type="Proteomes" id="UP000095645">
    <property type="component" value="Unassembled WGS sequence"/>
</dbReference>
<reference evidence="3 4" key="1">
    <citation type="submission" date="2015-09" db="EMBL/GenBank/DDBJ databases">
        <authorList>
            <consortium name="Pathogen Informatics"/>
        </authorList>
    </citation>
    <scope>NUCLEOTIDE SEQUENCE [LARGE SCALE GENOMIC DNA]</scope>
    <source>
        <strain evidence="1 3">2789STDY5608838</strain>
        <strain evidence="2 4">2789STDY5834861</strain>
    </source>
</reference>
<evidence type="ECO:0000313" key="1">
    <source>
        <dbReference type="EMBL" id="CUO58333.1"/>
    </source>
</evidence>
<dbReference type="Proteomes" id="UP000095447">
    <property type="component" value="Unassembled WGS sequence"/>
</dbReference>
<dbReference type="EMBL" id="CYZA01000039">
    <property type="protein sequence ID" value="CUO58333.1"/>
    <property type="molecule type" value="Genomic_DNA"/>
</dbReference>
<organism evidence="1 3">
    <name type="scientific">Blautia obeum</name>
    <dbReference type="NCBI Taxonomy" id="40520"/>
    <lineage>
        <taxon>Bacteria</taxon>
        <taxon>Bacillati</taxon>
        <taxon>Bacillota</taxon>
        <taxon>Clostridia</taxon>
        <taxon>Lachnospirales</taxon>
        <taxon>Lachnospiraceae</taxon>
        <taxon>Blautia</taxon>
    </lineage>
</organism>
<sequence length="103" mass="11711">MSQDCLVDIIITMNKNCKGGTDMAQQKEGDSMGLFKKKNVKKSYDRECMKPVIRASICTGEQVAGFKDMQTGKLEEIMLIKSPKDLDDFKNMFGITEEIEKEY</sequence>
<accession>A0A174G7F4</accession>
<protein>
    <recommendedName>
        <fullName evidence="5">Aspartate dehydrogenase</fullName>
    </recommendedName>
</protein>
<name>A0A174G7F4_9FIRM</name>
<gene>
    <name evidence="1" type="ORF">ERS852395_03467</name>
    <name evidence="2" type="ORF">ERS852476_03778</name>
</gene>
<evidence type="ECO:0000313" key="3">
    <source>
        <dbReference type="Proteomes" id="UP000095447"/>
    </source>
</evidence>
<dbReference type="AlphaFoldDB" id="A0A174G7F4"/>
<proteinExistence type="predicted"/>
<dbReference type="EMBL" id="CYZP01000069">
    <property type="protein sequence ID" value="CUO73887.1"/>
    <property type="molecule type" value="Genomic_DNA"/>
</dbReference>